<evidence type="ECO:0000256" key="8">
    <source>
        <dbReference type="ARBA" id="ARBA00023245"/>
    </source>
</evidence>
<dbReference type="Proteomes" id="UP001161389">
    <property type="component" value="Unassembled WGS sequence"/>
</dbReference>
<evidence type="ECO:0000256" key="4">
    <source>
        <dbReference type="ARBA" id="ARBA00022475"/>
    </source>
</evidence>
<evidence type="ECO:0000256" key="7">
    <source>
        <dbReference type="ARBA" id="ARBA00023136"/>
    </source>
</evidence>
<dbReference type="GO" id="GO:0005886">
    <property type="term" value="C:plasma membrane"/>
    <property type="evidence" value="ECO:0007669"/>
    <property type="project" value="UniProtKB-SubCell"/>
</dbReference>
<comment type="subunit">
    <text evidence="10">The complex is composed of two ATP-binding proteins (ModC), two transmembrane proteins (ModB) and a solute-binding protein (ModA).</text>
</comment>
<dbReference type="NCBIfam" id="TIGR01256">
    <property type="entry name" value="modA"/>
    <property type="match status" value="1"/>
</dbReference>
<feature type="chain" id="PRO_5041344906" description="Molybdate-binding protein ModA" evidence="14">
    <location>
        <begin position="22"/>
        <end position="287"/>
    </location>
</feature>
<keyword evidence="5 13" id="KW-0479">Metal-binding</keyword>
<dbReference type="InterPro" id="IPR050682">
    <property type="entry name" value="ModA/WtpA"/>
</dbReference>
<dbReference type="Pfam" id="PF13531">
    <property type="entry name" value="SBP_bac_11"/>
    <property type="match status" value="1"/>
</dbReference>
<evidence type="ECO:0000256" key="9">
    <source>
        <dbReference type="ARBA" id="ARBA00056002"/>
    </source>
</evidence>
<dbReference type="InterPro" id="IPR005950">
    <property type="entry name" value="ModA"/>
</dbReference>
<evidence type="ECO:0000256" key="3">
    <source>
        <dbReference type="ARBA" id="ARBA00022448"/>
    </source>
</evidence>
<keyword evidence="6 14" id="KW-0732">Signal</keyword>
<comment type="caution">
    <text evidence="15">The sequence shown here is derived from an EMBL/GenBank/DDBJ whole genome shotgun (WGS) entry which is preliminary data.</text>
</comment>
<evidence type="ECO:0000256" key="14">
    <source>
        <dbReference type="SAM" id="SignalP"/>
    </source>
</evidence>
<keyword evidence="3" id="KW-0813">Transport</keyword>
<feature type="signal peptide" evidence="14">
    <location>
        <begin position="1"/>
        <end position="21"/>
    </location>
</feature>
<proteinExistence type="inferred from homology"/>
<sequence length="287" mass="31272">MPFIKTFVFITFFCVASLSQAQTEQQAKTDPQHPHETIHIAVASNFTFAMNELITQFEANTGHSVKASYGSSGKIYAQIQHGAPFQIFFSADQAKPKALEDAGMVVADSRFTYAVGALVLWSTKPDLIVNGESVLSGDDFNKLALANPKLAPYGAAAVQVLEQLNRVKSTRSKWIQGENIAQTYQFVATGNADLGFVALSQLKQAQLKQASPKPDSSWVVPQTLYSPIKQDAVLLKRGKDSAAAKALISFIQSNQGRTIIESYGYTSTSNAVTNQSKHLDQQIHVDQ</sequence>
<dbReference type="SUPFAM" id="SSF53850">
    <property type="entry name" value="Periplasmic binding protein-like II"/>
    <property type="match status" value="1"/>
</dbReference>
<dbReference type="RefSeq" id="WP_284379316.1">
    <property type="nucleotide sequence ID" value="NZ_BSNM01000003.1"/>
</dbReference>
<name>A0AA37W5C2_9GAMM</name>
<dbReference type="AlphaFoldDB" id="A0AA37W5C2"/>
<organism evidence="15 16">
    <name type="scientific">Litoribrevibacter albus</name>
    <dbReference type="NCBI Taxonomy" id="1473156"/>
    <lineage>
        <taxon>Bacteria</taxon>
        <taxon>Pseudomonadati</taxon>
        <taxon>Pseudomonadota</taxon>
        <taxon>Gammaproteobacteria</taxon>
        <taxon>Oceanospirillales</taxon>
        <taxon>Oceanospirillaceae</taxon>
        <taxon>Litoribrevibacter</taxon>
    </lineage>
</organism>
<evidence type="ECO:0000256" key="2">
    <source>
        <dbReference type="ARBA" id="ARBA00009175"/>
    </source>
</evidence>
<evidence type="ECO:0000256" key="10">
    <source>
        <dbReference type="ARBA" id="ARBA00062515"/>
    </source>
</evidence>
<evidence type="ECO:0000313" key="15">
    <source>
        <dbReference type="EMBL" id="GLQ30445.1"/>
    </source>
</evidence>
<dbReference type="EMBL" id="BSNM01000003">
    <property type="protein sequence ID" value="GLQ30445.1"/>
    <property type="molecule type" value="Genomic_DNA"/>
</dbReference>
<comment type="function">
    <text evidence="9">Involved in the transport of molybdenum into the cell. Part of the binding-protein-dependent transport system ModABCD.</text>
</comment>
<accession>A0AA37W5C2</accession>
<keyword evidence="4" id="KW-1003">Cell membrane</keyword>
<evidence type="ECO:0000256" key="6">
    <source>
        <dbReference type="ARBA" id="ARBA00022729"/>
    </source>
</evidence>
<dbReference type="GO" id="GO:0030973">
    <property type="term" value="F:molybdate ion binding"/>
    <property type="evidence" value="ECO:0007669"/>
    <property type="project" value="InterPro"/>
</dbReference>
<evidence type="ECO:0000256" key="1">
    <source>
        <dbReference type="ARBA" id="ARBA00004236"/>
    </source>
</evidence>
<dbReference type="GO" id="GO:0046872">
    <property type="term" value="F:metal ion binding"/>
    <property type="evidence" value="ECO:0007669"/>
    <property type="project" value="UniProtKB-KW"/>
</dbReference>
<reference evidence="15" key="1">
    <citation type="journal article" date="2014" name="Int. J. Syst. Evol. Microbiol.">
        <title>Complete genome sequence of Corynebacterium casei LMG S-19264T (=DSM 44701T), isolated from a smear-ripened cheese.</title>
        <authorList>
            <consortium name="US DOE Joint Genome Institute (JGI-PGF)"/>
            <person name="Walter F."/>
            <person name="Albersmeier A."/>
            <person name="Kalinowski J."/>
            <person name="Ruckert C."/>
        </authorList>
    </citation>
    <scope>NUCLEOTIDE SEQUENCE</scope>
    <source>
        <strain evidence="15">NBRC 110071</strain>
    </source>
</reference>
<dbReference type="PANTHER" id="PTHR30632:SF14">
    <property type="entry name" value="TUNGSTATE_MOLYBDATE_CHROMATE-BINDING PROTEIN MODA"/>
    <property type="match status" value="1"/>
</dbReference>
<feature type="binding site" evidence="13">
    <location>
        <position position="72"/>
    </location>
    <ligand>
        <name>molybdate</name>
        <dbReference type="ChEBI" id="CHEBI:36264"/>
    </ligand>
</feature>
<keyword evidence="8" id="KW-0826">Tungsten</keyword>
<dbReference type="PIRSF" id="PIRSF004846">
    <property type="entry name" value="ModA"/>
    <property type="match status" value="1"/>
</dbReference>
<evidence type="ECO:0000256" key="5">
    <source>
        <dbReference type="ARBA" id="ARBA00022723"/>
    </source>
</evidence>
<feature type="binding site" evidence="13">
    <location>
        <position position="180"/>
    </location>
    <ligand>
        <name>molybdate</name>
        <dbReference type="ChEBI" id="CHEBI:36264"/>
    </ligand>
</feature>
<evidence type="ECO:0000256" key="12">
    <source>
        <dbReference type="ARBA" id="ARBA00078141"/>
    </source>
</evidence>
<comment type="similarity">
    <text evidence="2">Belongs to the bacterial solute-binding protein ModA family.</text>
</comment>
<gene>
    <name evidence="15" type="ORF">GCM10007876_09230</name>
</gene>
<protein>
    <recommendedName>
        <fullName evidence="11">Molybdate-binding protein ModA</fullName>
    </recommendedName>
    <alternativeName>
        <fullName evidence="12">Molybdate/tungstate-binding protein ModA</fullName>
    </alternativeName>
</protein>
<keyword evidence="16" id="KW-1185">Reference proteome</keyword>
<dbReference type="PANTHER" id="PTHR30632">
    <property type="entry name" value="MOLYBDATE-BINDING PERIPLASMIC PROTEIN"/>
    <property type="match status" value="1"/>
</dbReference>
<keyword evidence="7" id="KW-0472">Membrane</keyword>
<keyword evidence="13" id="KW-0500">Molybdenum</keyword>
<dbReference type="CDD" id="cd13539">
    <property type="entry name" value="PBP2_AvModA"/>
    <property type="match status" value="1"/>
</dbReference>
<evidence type="ECO:0000256" key="13">
    <source>
        <dbReference type="PIRSR" id="PIRSR004846-1"/>
    </source>
</evidence>
<dbReference type="Gene3D" id="3.40.190.10">
    <property type="entry name" value="Periplasmic binding protein-like II"/>
    <property type="match status" value="2"/>
</dbReference>
<reference evidence="15" key="2">
    <citation type="submission" date="2023-01" db="EMBL/GenBank/DDBJ databases">
        <title>Draft genome sequence of Litoribrevibacter albus strain NBRC 110071.</title>
        <authorList>
            <person name="Sun Q."/>
            <person name="Mori K."/>
        </authorList>
    </citation>
    <scope>NUCLEOTIDE SEQUENCE</scope>
    <source>
        <strain evidence="15">NBRC 110071</strain>
    </source>
</reference>
<evidence type="ECO:0000313" key="16">
    <source>
        <dbReference type="Proteomes" id="UP001161389"/>
    </source>
</evidence>
<dbReference type="FunFam" id="3.40.190.10:FF:000030">
    <property type="entry name" value="Molybdate ABC transporter substrate-binding protein"/>
    <property type="match status" value="1"/>
</dbReference>
<dbReference type="InterPro" id="IPR044084">
    <property type="entry name" value="AvModA-like_subst-bd"/>
</dbReference>
<evidence type="ECO:0000256" key="11">
    <source>
        <dbReference type="ARBA" id="ARBA00073171"/>
    </source>
</evidence>
<dbReference type="GO" id="GO:0015689">
    <property type="term" value="P:molybdate ion transport"/>
    <property type="evidence" value="ECO:0007669"/>
    <property type="project" value="InterPro"/>
</dbReference>
<comment type="subcellular location">
    <subcellularLocation>
        <location evidence="1">Cell membrane</location>
    </subcellularLocation>
</comment>